<evidence type="ECO:0000259" key="7">
    <source>
        <dbReference type="Pfam" id="PF03372"/>
    </source>
</evidence>
<dbReference type="PANTHER" id="PTHR11371">
    <property type="entry name" value="DEOXYRIBONUCLEASE"/>
    <property type="match status" value="1"/>
</dbReference>
<dbReference type="Gene3D" id="3.40.10.10">
    <property type="entry name" value="DNA Methylphosphotriester Repair Domain"/>
    <property type="match status" value="1"/>
</dbReference>
<dbReference type="InterPro" id="IPR005135">
    <property type="entry name" value="Endo/exonuclease/phosphatase"/>
</dbReference>
<evidence type="ECO:0000256" key="5">
    <source>
        <dbReference type="SAM" id="SignalP"/>
    </source>
</evidence>
<sequence length="355" mass="38156">MPAIAPRLAAALLALSLATGAAIAETRVASWNIEHLGWENGKDYAALAEVGAGFHLIAVQEVMSQDGLDAFERALEARTGADWQVLVSDAVGRGSYREMHAFLWRPEEVRWVDGAALYLDDRDAFAREPFSARFETAEGFLFTLASVHLIYGDSEAEREREAAALAAYRDWLDESFPGTPAFIAGDFNLPPSNPAWAGLGAKASPLIRGGATTLSPVDGRFASLYDNIWAPSGISLPVSDWGILEYPEEILGIDHETARDRVSDHAPVWMTIDARSGHSTFPPLHEARIVADAGDTTRDAAPPALPATFRGNRASGIYHRPDCPGFARISAHNAVTFSSAAEAAAAGFRIAKNCP</sequence>
<comment type="caution">
    <text evidence="8">The sequence shown here is derived from an EMBL/GenBank/DDBJ whole genome shotgun (WGS) entry which is preliminary data.</text>
</comment>
<dbReference type="CDD" id="cd10283">
    <property type="entry name" value="MnuA_DNase1-like"/>
    <property type="match status" value="1"/>
</dbReference>
<dbReference type="InterPro" id="IPR036691">
    <property type="entry name" value="Endo/exonu/phosph_ase_sf"/>
</dbReference>
<feature type="domain" description="Ada DNA repair metal-binding" evidence="6">
    <location>
        <begin position="309"/>
        <end position="354"/>
    </location>
</feature>
<dbReference type="SMART" id="SM00476">
    <property type="entry name" value="DNaseIc"/>
    <property type="match status" value="1"/>
</dbReference>
<reference evidence="8 9" key="1">
    <citation type="submission" date="2022-10" db="EMBL/GenBank/DDBJ databases">
        <title>Defluviimonas sp. CAU 1641 isolated from mud.</title>
        <authorList>
            <person name="Kim W."/>
        </authorList>
    </citation>
    <scope>NUCLEOTIDE SEQUENCE [LARGE SCALE GENOMIC DNA]</scope>
    <source>
        <strain evidence="8 9">CAU 1641</strain>
    </source>
</reference>
<dbReference type="Pfam" id="PF03372">
    <property type="entry name" value="Exo_endo_phos"/>
    <property type="match status" value="1"/>
</dbReference>
<comment type="similarity">
    <text evidence="1">Belongs to the DNase I family.</text>
</comment>
<dbReference type="PANTHER" id="PTHR11371:SF31">
    <property type="entry name" value="EXTRACELLULAR NUCLEASE"/>
    <property type="match status" value="1"/>
</dbReference>
<evidence type="ECO:0000256" key="2">
    <source>
        <dbReference type="ARBA" id="ARBA00022722"/>
    </source>
</evidence>
<dbReference type="EMBL" id="JAPDOG010000043">
    <property type="protein sequence ID" value="MCW3784435.1"/>
    <property type="molecule type" value="Genomic_DNA"/>
</dbReference>
<evidence type="ECO:0000256" key="4">
    <source>
        <dbReference type="ARBA" id="ARBA00023159"/>
    </source>
</evidence>
<evidence type="ECO:0000313" key="8">
    <source>
        <dbReference type="EMBL" id="MCW3784435.1"/>
    </source>
</evidence>
<name>A0ABT3JAG1_9RHOB</name>
<dbReference type="InterPro" id="IPR035451">
    <property type="entry name" value="Ada-like_dom_sf"/>
</dbReference>
<dbReference type="InterPro" id="IPR016202">
    <property type="entry name" value="DNase_I"/>
</dbReference>
<dbReference type="Proteomes" id="UP001207582">
    <property type="component" value="Unassembled WGS sequence"/>
</dbReference>
<proteinExistence type="inferred from homology"/>
<evidence type="ECO:0000256" key="1">
    <source>
        <dbReference type="ARBA" id="ARBA00007359"/>
    </source>
</evidence>
<keyword evidence="5" id="KW-0732">Signal</keyword>
<keyword evidence="2" id="KW-0540">Nuclease</keyword>
<dbReference type="InterPro" id="IPR004026">
    <property type="entry name" value="Ada_DNA_repair_Zn-bd"/>
</dbReference>
<keyword evidence="3" id="KW-0378">Hydrolase</keyword>
<gene>
    <name evidence="8" type="ORF">OM960_23215</name>
</gene>
<keyword evidence="4" id="KW-0010">Activator</keyword>
<keyword evidence="9" id="KW-1185">Reference proteome</keyword>
<dbReference type="RefSeq" id="WP_264773669.1">
    <property type="nucleotide sequence ID" value="NZ_JAPDOG010000043.1"/>
</dbReference>
<evidence type="ECO:0000259" key="6">
    <source>
        <dbReference type="Pfam" id="PF02805"/>
    </source>
</evidence>
<evidence type="ECO:0000313" key="9">
    <source>
        <dbReference type="Proteomes" id="UP001207582"/>
    </source>
</evidence>
<dbReference type="GO" id="GO:0004519">
    <property type="term" value="F:endonuclease activity"/>
    <property type="evidence" value="ECO:0007669"/>
    <property type="project" value="UniProtKB-KW"/>
</dbReference>
<keyword evidence="8" id="KW-0255">Endonuclease</keyword>
<feature type="chain" id="PRO_5046822206" evidence="5">
    <location>
        <begin position="25"/>
        <end position="355"/>
    </location>
</feature>
<dbReference type="Gene3D" id="3.60.10.10">
    <property type="entry name" value="Endonuclease/exonuclease/phosphatase"/>
    <property type="match status" value="1"/>
</dbReference>
<feature type="signal peptide" evidence="5">
    <location>
        <begin position="1"/>
        <end position="24"/>
    </location>
</feature>
<organism evidence="8 9">
    <name type="scientific">Defluviimonas salinarum</name>
    <dbReference type="NCBI Taxonomy" id="2992147"/>
    <lineage>
        <taxon>Bacteria</taxon>
        <taxon>Pseudomonadati</taxon>
        <taxon>Pseudomonadota</taxon>
        <taxon>Alphaproteobacteria</taxon>
        <taxon>Rhodobacterales</taxon>
        <taxon>Paracoccaceae</taxon>
        <taxon>Albidovulum</taxon>
    </lineage>
</organism>
<dbReference type="SUPFAM" id="SSF57884">
    <property type="entry name" value="Ada DNA repair protein, N-terminal domain (N-Ada 10)"/>
    <property type="match status" value="1"/>
</dbReference>
<protein>
    <submittedName>
        <fullName evidence="8">Endonuclease/exonuclease/phosphatase family protein</fullName>
    </submittedName>
</protein>
<dbReference type="Pfam" id="PF02805">
    <property type="entry name" value="Ada_Zn_binding"/>
    <property type="match status" value="1"/>
</dbReference>
<accession>A0ABT3JAG1</accession>
<dbReference type="SUPFAM" id="SSF56219">
    <property type="entry name" value="DNase I-like"/>
    <property type="match status" value="1"/>
</dbReference>
<feature type="domain" description="Endonuclease/exonuclease/phosphatase" evidence="7">
    <location>
        <begin position="29"/>
        <end position="194"/>
    </location>
</feature>
<evidence type="ECO:0000256" key="3">
    <source>
        <dbReference type="ARBA" id="ARBA00022801"/>
    </source>
</evidence>